<feature type="region of interest" description="Disordered" evidence="1">
    <location>
        <begin position="581"/>
        <end position="604"/>
    </location>
</feature>
<feature type="domain" description="RapA2 cadherin-like" evidence="2">
    <location>
        <begin position="1874"/>
        <end position="1935"/>
    </location>
</feature>
<feature type="compositionally biased region" description="Low complexity" evidence="1">
    <location>
        <begin position="588"/>
        <end position="604"/>
    </location>
</feature>
<name>A0A560BYB8_AZOBR</name>
<dbReference type="Proteomes" id="UP000318529">
    <property type="component" value="Unassembled WGS sequence"/>
</dbReference>
<dbReference type="RefSeq" id="WP_186466190.1">
    <property type="nucleotide sequence ID" value="NZ_VITH01000015.1"/>
</dbReference>
<dbReference type="InterPro" id="IPR040853">
    <property type="entry name" value="RapA2_cadherin-like"/>
</dbReference>
<feature type="region of interest" description="Disordered" evidence="1">
    <location>
        <begin position="467"/>
        <end position="562"/>
    </location>
</feature>
<gene>
    <name evidence="3" type="ORF">FBZ83_11582</name>
</gene>
<sequence>MPDTLNATTPLLTIPDALASEAAAVLLGGDPGALKAVQEKLAAALTGQGLPEGAAGSVADGWMRDVAAGVGASATPDDAIAQASRVAAGTAARMAQAAQETAALTGEQRLAVALAQGQGLGPDNAANSKAASDLSAALFSGVMDPAARPAGAADPIAALSQALTAPPAAPTAPEAVPISPSDKLAAALASGVGVQDAVTALGPAPGGHFAQALEHALSSGADAAGAVAEAQALSAAGAVQTTSVAVEQTDGARLLGALAAGKTDGAGGALAGTPAFTSVLNDALAQGAAPDAALGASARAQTDMAARQEAAAVPAKPADALVASLSSGQNVAATVKTFAAAAGLDGAAAGGFGDALGRALSGGQEMAGALGSAQQTVSTALSLSAETAKGVKSDGLIAALASGQNVQQAVQALGGSGAAFNAALGQALADGRAPGQALAAARQTAETVQQNAQGSEVPVSAENKALADLANPPPAGEAAKEGAKADGDKSGGEKANAEKAGEQVAEAPAEGKEGGEKDDAKEEAKGEDGDKAADKPAADASPDAAAAKGESSPAPAKSGMGSEPALKAISFDVAGTAKSADTVTPGVTAPAPSSGATPATTPVTRTLTSDPFAVAAQIQQQVARALEAAANALPVTVPPVAAPTLSSGFDAAAFTKALAIAEGTAAPAGFAVFHLIEAMFRPGEAGSSVIGVAVVANPDSTSGVWQYSLDGGAWRTVGTVGDGAALVLPGSALLRFLPADNWNGTTPSLGLRAVNSAWTEGFSGAEHRLFTLTGVGGTTPLSADVVPLTLEVTPVNGSPVATGTTAVLAAVTEDSANPAGASVAALFGGLFSDPTDAVFGAVGNGFAGVAVIANPADATQGQWQYWTGSAWAAVGTVSDGNALLLAADATLRFLPAANWNGVPPSLTVRLIDDSQGPVTNGERADATAADGDSRYSLGTVALTTAVSAVNDAPVATGTTATLPTIAEDTANPAGTTVTALFGALFSDAADAVSGGSTANGFAGVVVVGNAATAAQGTWQYWTGTAWAGIGAASDADGLLLAADTALRFVPAVNWNGTTPALTVRLVEDGGAPLVTGNRVDLTTGVGGSSVYSAGTVALTGTVTPVNDAPIATGTTATLPTIAEDTANPAGATVSSLFGHLFSDATDTVAGGSAANSFAGVAIVGNAATAQGVWQYWTGSAWAAVGTVSDGNALLLAADATLRFLPAANWNGVPPSLMVRLIDDSQGPVVSGERADATGAGGDSRYSLGTVALTTAVSAVNDAPVATGTTATLPTIAEDTANPAGTTVTALFGALFSDAADAVSGGSTANGFAGVVVVGNAATAAQGTWQYWTGTAWAGIGAASDADGLLLSANTALRFVPAANWNGTTPTLTVRLVEDGGAPLVTGGRVDLTGGVGGSSVYSAGTVALTGTVTPVNDAPIATGTTATLPTIAEDTANPAGATVSSLFAHLFSDATDTVAGGSAANGFAGIAVVGNAATAQGVWQYWTGTGWSAVGAASDGNALLLSANTALRFVPAANWNGTTPVLTVRLIDDSQGAVTSGGRVVLTSVGGSTAYSAGTVALTGTVTPVNDAPVATGTVAVLPTIAEDTANPAGATVSSLFGHLFSDAADAVSGGSAADTLAGIVVVGNAAIAAQGAWQYWTGAAWADIGAASGGNGLLLAANTALRFVPAANWNGTTPPLTVRLVDTSHGPIASGARVDATNVGGSTAYSAGTIALTGAVLPVNDAPVATGTTATLPTIAEDTVNPAGTSVTALFGHLFSDPADAVPGGSSANGFAGVAIVGNAATAGQGVWQYWSGFAWITVGAVAEGSALVVAASALLRFLPAADWNGTTPALTVRLIEDGGAPVVTGGRVDLTTGVGGSTVYSADTIALTGTVTPVNDAPQITAGTTALATMKGVAVAVTGLSVSDVDAGALPMLVTLTAGHGTLTLASAGWDAVITGNGTDSVTIRATLATINGLLGAANGVLYTASSYTGADAIRIVVNDLGNGGAGGPLTATATIGVTVAPPNASPVLIDTNLDVTVAAEALAAPTAGTAGFAVSKLVGLNGSGPANVTDTDAGAVVGIALTGTNESYGRWWFSTDNGATWNLVGAVNDSDSALLLRATDRLYFQPNAAVPATVNGALTIRAWDQTTGSAGSKTAITLGDGSAFSAATDTVTLHPGVLIPNGTFDKGLTGWSYTGGATVGATGDGHEGTLTSAGGQSPTQLEDFLGLAHGSIAAATGTIPSFGHAMKLASTVTVTKDTTLTFDWTFIFSDPGYHDFAFVSVNGVVTLLAKEASANGKFSVVIPANTTLTLGFGTSDTSDNSVNPVLRVDNVKLTTVASDPIVLDMAGDGLALRALTDGVLFDVSGDGVADRTGWVGKGNALLVRDDNHNGQIDDGRELVSEHFGKGFNSSLEALASLDSNHDGRIDAADESFATLQVWQDDGDGVSQPGELRTLADAGILSIATAATLTGPTLADTTLAGNHILGTTSMTMADGSSRVVAGVAFDVQATVAAQLHSQPLAASPAPAAQADHGRFDYAALLSSGLGLPDNVPVVQNGVDAHAGDWAMAVHSADTHHVTTHAPTIVPVAETS</sequence>
<accession>A0A560BYB8</accession>
<protein>
    <recommendedName>
        <fullName evidence="2">RapA2 cadherin-like domain-containing protein</fullName>
    </recommendedName>
</protein>
<evidence type="ECO:0000259" key="2">
    <source>
        <dbReference type="Pfam" id="PF17803"/>
    </source>
</evidence>
<organism evidence="3 4">
    <name type="scientific">Azospirillum brasilense</name>
    <dbReference type="NCBI Taxonomy" id="192"/>
    <lineage>
        <taxon>Bacteria</taxon>
        <taxon>Pseudomonadati</taxon>
        <taxon>Pseudomonadota</taxon>
        <taxon>Alphaproteobacteria</taxon>
        <taxon>Rhodospirillales</taxon>
        <taxon>Azospirillaceae</taxon>
        <taxon>Azospirillum</taxon>
    </lineage>
</organism>
<evidence type="ECO:0000313" key="4">
    <source>
        <dbReference type="Proteomes" id="UP000318529"/>
    </source>
</evidence>
<dbReference type="PANTHER" id="PTHR39431:SF1">
    <property type="entry name" value="FRPA_C-RELATED PROTEIN"/>
    <property type="match status" value="1"/>
</dbReference>
<evidence type="ECO:0000256" key="1">
    <source>
        <dbReference type="SAM" id="MobiDB-lite"/>
    </source>
</evidence>
<dbReference type="Pfam" id="PF17803">
    <property type="entry name" value="Cadherin_4"/>
    <property type="match status" value="1"/>
</dbReference>
<feature type="compositionally biased region" description="Basic and acidic residues" evidence="1">
    <location>
        <begin position="509"/>
        <end position="537"/>
    </location>
</feature>
<comment type="caution">
    <text evidence="3">The sequence shown here is derived from an EMBL/GenBank/DDBJ whole genome shotgun (WGS) entry which is preliminary data.</text>
</comment>
<reference evidence="3 4" key="1">
    <citation type="submission" date="2019-06" db="EMBL/GenBank/DDBJ databases">
        <title>Genomic Encyclopedia of Type Strains, Phase IV (KMG-V): Genome sequencing to study the core and pangenomes of soil and plant-associated prokaryotes.</title>
        <authorList>
            <person name="Whitman W."/>
        </authorList>
    </citation>
    <scope>NUCLEOTIDE SEQUENCE [LARGE SCALE GENOMIC DNA]</scope>
    <source>
        <strain evidence="3 4">BR 11650</strain>
    </source>
</reference>
<dbReference type="PANTHER" id="PTHR39431">
    <property type="entry name" value="FRPA/C-RELATED PROTEIN"/>
    <property type="match status" value="1"/>
</dbReference>
<feature type="compositionally biased region" description="Basic and acidic residues" evidence="1">
    <location>
        <begin position="478"/>
        <end position="501"/>
    </location>
</feature>
<dbReference type="EMBL" id="VITH01000015">
    <property type="protein sequence ID" value="TWA77604.1"/>
    <property type="molecule type" value="Genomic_DNA"/>
</dbReference>
<feature type="compositionally biased region" description="Low complexity" evidence="1">
    <location>
        <begin position="538"/>
        <end position="550"/>
    </location>
</feature>
<proteinExistence type="predicted"/>
<evidence type="ECO:0000313" key="3">
    <source>
        <dbReference type="EMBL" id="TWA77604.1"/>
    </source>
</evidence>